<feature type="region of interest" description="Disordered" evidence="1">
    <location>
        <begin position="334"/>
        <end position="395"/>
    </location>
</feature>
<evidence type="ECO:0000256" key="2">
    <source>
        <dbReference type="SAM" id="SignalP"/>
    </source>
</evidence>
<reference evidence="3 4" key="1">
    <citation type="submission" date="2024-03" db="EMBL/GenBank/DDBJ databases">
        <title>Adaptation during the transition from Ophiocordyceps entomopathogen to insect associate is accompanied by gene loss and intensified selection.</title>
        <authorList>
            <person name="Ward C.M."/>
            <person name="Onetto C.A."/>
            <person name="Borneman A.R."/>
        </authorList>
    </citation>
    <scope>NUCLEOTIDE SEQUENCE [LARGE SCALE GENOMIC DNA]</scope>
    <source>
        <strain evidence="3">AWRI1</strain>
        <tissue evidence="3">Single Adult Female</tissue>
    </source>
</reference>
<sequence length="529" mass="58423">MSTTLTLLMPLWLFGLFGIWQHSLALIPLEDGFAFFRQPQATNYSTFLRKRESPGVNFTWKTTSKPKFVTGKMQKVEPILTVYPPDVVYRHGRGRELVLQSHQQPDGLKRVIYYATLPEISRYVPPVQDHRYTTATFGSYPYRHPVPFSQQRSYDPNKAGKDFVTRVQSTVIDVRPRGDKKKDYHSPSFTIIDANPNYPDLYDRVTVLNGGEMLDGKDKYGVLQGYGGNSLVEHVPPLQTSRPLATPYAMPPNLYYNIRPYHGAEMQKLVAVPGIAAIPGVAAAPLLNNDPNLYTTYTASNLQNPPPYPTRHNRFPSNRYPTSSPLAAILGSAPQRPAADVAEPPHRFQHGAGLGGPSTTSNWVPTSSLELGNNNLGPSSFDQSSPEDNPSLRPLSYKNKFATHLDPYDGGSPFGQKYTDFGTFNTDFSINKPNSHASIKPHFPQVSDWLTNKPSLDISQFELEDFNNALASNTASAGQDSQSSMPTSSGGGSTNVNGGMDMFSDMNNTIITPYLASFPNTSSTESQDD</sequence>
<evidence type="ECO:0000256" key="1">
    <source>
        <dbReference type="SAM" id="MobiDB-lite"/>
    </source>
</evidence>
<accession>A0AAN9Y013</accession>
<name>A0AAN9Y013_9HEMI</name>
<feature type="region of interest" description="Disordered" evidence="1">
    <location>
        <begin position="474"/>
        <end position="501"/>
    </location>
</feature>
<dbReference type="AlphaFoldDB" id="A0AAN9Y013"/>
<keyword evidence="4" id="KW-1185">Reference proteome</keyword>
<comment type="caution">
    <text evidence="3">The sequence shown here is derived from an EMBL/GenBank/DDBJ whole genome shotgun (WGS) entry which is preliminary data.</text>
</comment>
<protein>
    <submittedName>
        <fullName evidence="3">Uncharacterized protein</fullName>
    </submittedName>
</protein>
<evidence type="ECO:0000313" key="4">
    <source>
        <dbReference type="Proteomes" id="UP001367676"/>
    </source>
</evidence>
<keyword evidence="2" id="KW-0732">Signal</keyword>
<gene>
    <name evidence="3" type="ORF">V9T40_012001</name>
</gene>
<organism evidence="3 4">
    <name type="scientific">Parthenolecanium corni</name>
    <dbReference type="NCBI Taxonomy" id="536013"/>
    <lineage>
        <taxon>Eukaryota</taxon>
        <taxon>Metazoa</taxon>
        <taxon>Ecdysozoa</taxon>
        <taxon>Arthropoda</taxon>
        <taxon>Hexapoda</taxon>
        <taxon>Insecta</taxon>
        <taxon>Pterygota</taxon>
        <taxon>Neoptera</taxon>
        <taxon>Paraneoptera</taxon>
        <taxon>Hemiptera</taxon>
        <taxon>Sternorrhyncha</taxon>
        <taxon>Coccoidea</taxon>
        <taxon>Coccidae</taxon>
        <taxon>Parthenolecanium</taxon>
    </lineage>
</organism>
<evidence type="ECO:0000313" key="3">
    <source>
        <dbReference type="EMBL" id="KAK7575715.1"/>
    </source>
</evidence>
<dbReference type="Proteomes" id="UP001367676">
    <property type="component" value="Unassembled WGS sequence"/>
</dbReference>
<feature type="region of interest" description="Disordered" evidence="1">
    <location>
        <begin position="297"/>
        <end position="320"/>
    </location>
</feature>
<feature type="compositionally biased region" description="Low complexity" evidence="1">
    <location>
        <begin position="478"/>
        <end position="499"/>
    </location>
</feature>
<dbReference type="EMBL" id="JBBCAQ010000036">
    <property type="protein sequence ID" value="KAK7575715.1"/>
    <property type="molecule type" value="Genomic_DNA"/>
</dbReference>
<feature type="signal peptide" evidence="2">
    <location>
        <begin position="1"/>
        <end position="25"/>
    </location>
</feature>
<proteinExistence type="predicted"/>
<feature type="compositionally biased region" description="Polar residues" evidence="1">
    <location>
        <begin position="357"/>
        <end position="388"/>
    </location>
</feature>
<feature type="chain" id="PRO_5042870226" evidence="2">
    <location>
        <begin position="26"/>
        <end position="529"/>
    </location>
</feature>